<evidence type="ECO:0000256" key="2">
    <source>
        <dbReference type="ARBA" id="ARBA00022801"/>
    </source>
</evidence>
<dbReference type="GO" id="GO:0006935">
    <property type="term" value="P:chemotaxis"/>
    <property type="evidence" value="ECO:0007669"/>
    <property type="project" value="UniProtKB-KW"/>
</dbReference>
<keyword evidence="1" id="KW-0145">Chemotaxis</keyword>
<dbReference type="STRING" id="1873524.HSR6_1444"/>
<sequence>MRVDLASLGTFNRIGTAGAKTAADALATLTGAETFVETTKVNFAPIDSIDTLVADFETAVAVEYEGGLEGHALLVFDGESADFVLSELAGAGPDPDPAYLNEVGNILTSSFVDGWAEQLAETIDISTPTTIEDPAKRVPDADLAAFSFVFESQIEVGAGHECRFYLLPDPTSFLEMLQEAGADASDSAVSVQELSTFIRLTAAGAETVAENLEAMTGLATDVAVTHLDFVPIKDVSGAVDESEYVGTVFEFSGVMDGFLAVLFEAEHAKTVTEALVPGDASDEAIQRSAIEEIGNITASGFIDGWANALGTTIDHSVPDFVDDLGQAVLESIAAQLGRNQEFAYVFDVAITAEDPFTCRLFAFPDADGFQSVVSALDEDLDVSTVERV</sequence>
<dbReference type="PANTHER" id="PTHR43693:SF1">
    <property type="entry name" value="PROTEIN PHOSPHATASE CHEZ"/>
    <property type="match status" value="1"/>
</dbReference>
<dbReference type="InterPro" id="IPR050992">
    <property type="entry name" value="CheZ_family_phosphatases"/>
</dbReference>
<dbReference type="GO" id="GO:0016787">
    <property type="term" value="F:hydrolase activity"/>
    <property type="evidence" value="ECO:0007669"/>
    <property type="project" value="UniProtKB-KW"/>
</dbReference>
<dbReference type="InterPro" id="IPR007597">
    <property type="entry name" value="CheC"/>
</dbReference>
<dbReference type="PANTHER" id="PTHR43693">
    <property type="entry name" value="PROTEIN PHOSPHATASE CHEZ"/>
    <property type="match status" value="1"/>
</dbReference>
<protein>
    <submittedName>
        <fullName evidence="4">Chemotaxis protein CheC2</fullName>
    </submittedName>
</protein>
<dbReference type="KEGG" id="halh:HTSR_1372"/>
<dbReference type="Pfam" id="PF04509">
    <property type="entry name" value="CheC"/>
    <property type="match status" value="2"/>
</dbReference>
<name>A0A1D8S5B0_9EURY</name>
<proteinExistence type="predicted"/>
<organism evidence="4 5">
    <name type="scientific">Halodesulfurarchaeum formicicum</name>
    <dbReference type="NCBI Taxonomy" id="1873524"/>
    <lineage>
        <taxon>Archaea</taxon>
        <taxon>Methanobacteriati</taxon>
        <taxon>Methanobacteriota</taxon>
        <taxon>Stenosarchaea group</taxon>
        <taxon>Halobacteria</taxon>
        <taxon>Halobacteriales</taxon>
        <taxon>Halobacteriaceae</taxon>
        <taxon>Halodesulfurarchaeum</taxon>
    </lineage>
</organism>
<dbReference type="SUPFAM" id="SSF103039">
    <property type="entry name" value="CheC-like"/>
    <property type="match status" value="2"/>
</dbReference>
<accession>A0A1D8S5B0</accession>
<dbReference type="Gene3D" id="3.40.1550.10">
    <property type="entry name" value="CheC-like"/>
    <property type="match status" value="2"/>
</dbReference>
<evidence type="ECO:0000259" key="3">
    <source>
        <dbReference type="Pfam" id="PF04509"/>
    </source>
</evidence>
<dbReference type="CDD" id="cd17911">
    <property type="entry name" value="CheC_ClassIII"/>
    <property type="match status" value="2"/>
</dbReference>
<feature type="domain" description="CheC-like protein" evidence="3">
    <location>
        <begin position="285"/>
        <end position="321"/>
    </location>
</feature>
<evidence type="ECO:0000313" key="4">
    <source>
        <dbReference type="EMBL" id="AOW80548.1"/>
    </source>
</evidence>
<dbReference type="RefSeq" id="WP_070365232.1">
    <property type="nucleotide sequence ID" value="NZ_CP016070.1"/>
</dbReference>
<dbReference type="EMBL" id="CP016070">
    <property type="protein sequence ID" value="AOW80548.1"/>
    <property type="molecule type" value="Genomic_DNA"/>
</dbReference>
<keyword evidence="2" id="KW-0378">Hydrolase</keyword>
<dbReference type="PATRIC" id="fig|1855411.3.peg.1372"/>
<dbReference type="Proteomes" id="UP000185608">
    <property type="component" value="Chromosome"/>
</dbReference>
<dbReference type="InterPro" id="IPR028976">
    <property type="entry name" value="CheC-like_sf"/>
</dbReference>
<feature type="domain" description="CheC-like protein" evidence="3">
    <location>
        <begin position="100"/>
        <end position="131"/>
    </location>
</feature>
<gene>
    <name evidence="4" type="primary">cheC2</name>
    <name evidence="4" type="ORF">HTSR_1372</name>
</gene>
<reference evidence="4 5" key="1">
    <citation type="submission" date="2016-06" db="EMBL/GenBank/DDBJ databases">
        <title>Discovery of anaerobic lithoheterotrophic haloarchaeon capable of sulfur respiration by hydrogen and formate.</title>
        <authorList>
            <person name="Sorokin D.Y."/>
            <person name="Kublanov I.V."/>
            <person name="Roman P."/>
            <person name="Sinninghe Damste J.S."/>
            <person name="Golyshin P.N."/>
            <person name="Rojo D."/>
            <person name="Ciordia S."/>
            <person name="Mena Md.C."/>
            <person name="Ferrer M."/>
            <person name="Smedile F."/>
            <person name="Messina E."/>
            <person name="La Cono V."/>
            <person name="Yakimov M.M."/>
        </authorList>
    </citation>
    <scope>NUCLEOTIDE SEQUENCE [LARGE SCALE GENOMIC DNA]</scope>
    <source>
        <strain evidence="4 5">HTSR1</strain>
    </source>
</reference>
<evidence type="ECO:0000313" key="5">
    <source>
        <dbReference type="Proteomes" id="UP000185608"/>
    </source>
</evidence>
<evidence type="ECO:0000256" key="1">
    <source>
        <dbReference type="ARBA" id="ARBA00022500"/>
    </source>
</evidence>
<dbReference type="AlphaFoldDB" id="A0A1D8S5B0"/>
<dbReference type="GeneID" id="29829365"/>